<dbReference type="PANTHER" id="PTHR45717">
    <property type="entry name" value="OS12G0527900 PROTEIN"/>
    <property type="match status" value="1"/>
</dbReference>
<feature type="repeat" description="PPR" evidence="3">
    <location>
        <begin position="508"/>
        <end position="542"/>
    </location>
</feature>
<dbReference type="InterPro" id="IPR002885">
    <property type="entry name" value="PPR_rpt"/>
</dbReference>
<evidence type="ECO:0000313" key="6">
    <source>
        <dbReference type="Proteomes" id="UP000694251"/>
    </source>
</evidence>
<protein>
    <submittedName>
        <fullName evidence="5">Pentatricopeptide repeat</fullName>
    </submittedName>
</protein>
<feature type="repeat" description="PPR" evidence="3">
    <location>
        <begin position="142"/>
        <end position="176"/>
    </location>
</feature>
<evidence type="ECO:0000256" key="3">
    <source>
        <dbReference type="PROSITE-ProRule" id="PRU00708"/>
    </source>
</evidence>
<dbReference type="AlphaFoldDB" id="A0A8T2BH99"/>
<reference evidence="5 6" key="1">
    <citation type="submission" date="2020-12" db="EMBL/GenBank/DDBJ databases">
        <title>Concerted genomic and epigenomic changes stabilize Arabidopsis allopolyploids.</title>
        <authorList>
            <person name="Chen Z."/>
        </authorList>
    </citation>
    <scope>NUCLEOTIDE SEQUENCE [LARGE SCALE GENOMIC DNA]</scope>
    <source>
        <strain evidence="5">As9502</strain>
        <tissue evidence="5">Leaf</tissue>
    </source>
</reference>
<keyword evidence="4" id="KW-0812">Transmembrane</keyword>
<dbReference type="Pfam" id="PF13041">
    <property type="entry name" value="PPR_2"/>
    <property type="match status" value="1"/>
</dbReference>
<dbReference type="PROSITE" id="PS51375">
    <property type="entry name" value="PPR"/>
    <property type="match status" value="3"/>
</dbReference>
<sequence length="753" mass="87900">MSMTHKLQRHARRLLAYSSRTRFFCSSTHKTLSSPARNLTLQGRIEAALEKKAEITTVLEQWRQQQEQGKQLNPSLVRGVVENLRDSQRFREALEVSNWMIVQKICNLIPEDFTTRFHLIENVFGLEEAGNFVESIPENLRNESIYNSLLSSYVRRNDLDKAESTFKKMRELGLLLRASPYNSMISLYRRIPHGNRCKVDEILREMKESNIKLDRDTVNNALRVYADVTHIATMEKFLAEWEGTTPLEWLTRLDMAKAYLRSGFKGKAREMLRKTEELRDPKSYEELMRLYGEAGGRKDVYRVWDLYKKLSKKDNEGFRALIGSLLKLDDINGAEEFYYKEWECSGLPFDVRIPTMLVSSYREKGMVERADKLMKEVMIKEESFKPITPLLESLERKGNVVKPSELRDLIKNLCDSNQFSKALEASIWMSRKTSFNLFPQDYAARLHMIENVLGFEEAEKFFERSIPENMKDYSVYATLLSCYSKSHKTLDKAEAIFEKMRDLGFLSKPSPFNSMISLYSQLGKRNKVYNLLSKMKDMNIEPDSLTMNNVLRMYADETDIKTMDKYKSEWVNAEKTTKLEMRTMVAMANAYERAGLLLKAIEITRSKNEVRRLWNEYKEKEKRNYKIDDVNPCRCISAVGDEEYQSVISSLLKLDDLKGAEEIYGEWEPQGPEFDTRIPCLIISRYCKEGDEVKVREVVYSSIKKRKLMQFERFKEDVYAFGAIGIVCVGFGGMLFMIITDPFLFFFLLHLSR</sequence>
<dbReference type="FunFam" id="1.25.40.10:FF:001541">
    <property type="entry name" value="Pentatricopeptide repeat (PPR) superfamily protein"/>
    <property type="match status" value="2"/>
</dbReference>
<keyword evidence="6" id="KW-1185">Reference proteome</keyword>
<proteinExistence type="inferred from homology"/>
<comment type="caution">
    <text evidence="5">The sequence shown here is derived from an EMBL/GenBank/DDBJ whole genome shotgun (WGS) entry which is preliminary data.</text>
</comment>
<evidence type="ECO:0000256" key="1">
    <source>
        <dbReference type="ARBA" id="ARBA00007626"/>
    </source>
</evidence>
<comment type="similarity">
    <text evidence="1">Belongs to the PPR family. P subfamily.</text>
</comment>
<dbReference type="GO" id="GO:0005739">
    <property type="term" value="C:mitochondrion"/>
    <property type="evidence" value="ECO:0007669"/>
    <property type="project" value="TreeGrafter"/>
</dbReference>
<name>A0A8T2BH99_ARASU</name>
<gene>
    <name evidence="5" type="ORF">ISN44_As08g027770</name>
</gene>
<dbReference type="PANTHER" id="PTHR45717:SF30">
    <property type="entry name" value="PENTATRICOPEPTIDE REPEAT (PPR) SUPERFAMILY PROTEIN"/>
    <property type="match status" value="1"/>
</dbReference>
<dbReference type="Pfam" id="PF01535">
    <property type="entry name" value="PPR"/>
    <property type="match status" value="2"/>
</dbReference>
<feature type="repeat" description="PPR" evidence="3">
    <location>
        <begin position="472"/>
        <end position="507"/>
    </location>
</feature>
<accession>A0A8T2BH99</accession>
<dbReference type="Proteomes" id="UP000694251">
    <property type="component" value="Chromosome 8"/>
</dbReference>
<keyword evidence="4" id="KW-0472">Membrane</keyword>
<keyword evidence="4" id="KW-1133">Transmembrane helix</keyword>
<evidence type="ECO:0000256" key="2">
    <source>
        <dbReference type="ARBA" id="ARBA00022737"/>
    </source>
</evidence>
<dbReference type="NCBIfam" id="TIGR00756">
    <property type="entry name" value="PPR"/>
    <property type="match status" value="3"/>
</dbReference>
<dbReference type="EMBL" id="JAEFBJ010000008">
    <property type="protein sequence ID" value="KAG7583251.1"/>
    <property type="molecule type" value="Genomic_DNA"/>
</dbReference>
<evidence type="ECO:0000313" key="5">
    <source>
        <dbReference type="EMBL" id="KAG7583251.1"/>
    </source>
</evidence>
<feature type="transmembrane region" description="Helical" evidence="4">
    <location>
        <begin position="718"/>
        <end position="749"/>
    </location>
</feature>
<organism evidence="5 6">
    <name type="scientific">Arabidopsis suecica</name>
    <name type="common">Swedish thale-cress</name>
    <name type="synonym">Cardaminopsis suecica</name>
    <dbReference type="NCBI Taxonomy" id="45249"/>
    <lineage>
        <taxon>Eukaryota</taxon>
        <taxon>Viridiplantae</taxon>
        <taxon>Streptophyta</taxon>
        <taxon>Embryophyta</taxon>
        <taxon>Tracheophyta</taxon>
        <taxon>Spermatophyta</taxon>
        <taxon>Magnoliopsida</taxon>
        <taxon>eudicotyledons</taxon>
        <taxon>Gunneridae</taxon>
        <taxon>Pentapetalae</taxon>
        <taxon>rosids</taxon>
        <taxon>malvids</taxon>
        <taxon>Brassicales</taxon>
        <taxon>Brassicaceae</taxon>
        <taxon>Camelineae</taxon>
        <taxon>Arabidopsis</taxon>
    </lineage>
</organism>
<dbReference type="OrthoDB" id="1077735at2759"/>
<keyword evidence="2" id="KW-0677">Repeat</keyword>
<evidence type="ECO:0000256" key="4">
    <source>
        <dbReference type="SAM" id="Phobius"/>
    </source>
</evidence>